<protein>
    <submittedName>
        <fullName evidence="1">Uncharacterized protein</fullName>
    </submittedName>
</protein>
<keyword evidence="1" id="KW-0614">Plasmid</keyword>
<reference evidence="1 2" key="1">
    <citation type="submission" date="2019-02" db="EMBL/GenBank/DDBJ databases">
        <title>The genomic architecture of introgression among sibling species of bacteria.</title>
        <authorList>
            <person name="Cavassim M.I.A."/>
            <person name="Moeskjaer S."/>
            <person name="Moslemi C."/>
            <person name="Fields B."/>
            <person name="Bachmann A."/>
            <person name="Vilhjalmsson B."/>
            <person name="Schierup M.H."/>
            <person name="Young J.P.W."/>
            <person name="Andersen S.U."/>
        </authorList>
    </citation>
    <scope>NUCLEOTIDE SEQUENCE [LARGE SCALE GENOMIC DNA]</scope>
    <source>
        <strain evidence="1 2">SM135B</strain>
        <plasmid evidence="1">pSM135B_Rh02</plasmid>
    </source>
</reference>
<comment type="caution">
    <text evidence="1">The sequence shown here is derived from an EMBL/GenBank/DDBJ whole genome shotgun (WGS) entry which is preliminary data.</text>
</comment>
<organism evidence="1 2">
    <name type="scientific">Rhizobium leguminosarum</name>
    <dbReference type="NCBI Taxonomy" id="384"/>
    <lineage>
        <taxon>Bacteria</taxon>
        <taxon>Pseudomonadati</taxon>
        <taxon>Pseudomonadota</taxon>
        <taxon>Alphaproteobacteria</taxon>
        <taxon>Hyphomicrobiales</taxon>
        <taxon>Rhizobiaceae</taxon>
        <taxon>Rhizobium/Agrobacterium group</taxon>
        <taxon>Rhizobium</taxon>
    </lineage>
</organism>
<evidence type="ECO:0000313" key="1">
    <source>
        <dbReference type="EMBL" id="TAY43860.1"/>
    </source>
</evidence>
<gene>
    <name evidence="1" type="ORF">ELH90_31705</name>
</gene>
<name>A0A7M3DL50_RHILE</name>
<dbReference type="AlphaFoldDB" id="A0A7M3DL50"/>
<proteinExistence type="predicted"/>
<geneLocation type="plasmid" evidence="1">
    <name>pSM135B_Rh02</name>
</geneLocation>
<accession>A0A7M3DL50</accession>
<sequence length="112" mass="13054">MSRRKVLMCARLTKRLRQARRRWRNSVGCVPLPDRHGRWCRSYDLGLYGPHCTDLAGHSEYCGLFRTPTLRNVALKKCAMQTGLTLLLQFTKPKFTNFKTKRIQLLHGISNH</sequence>
<dbReference type="Proteomes" id="UP000292974">
    <property type="component" value="Unassembled WGS sequence"/>
</dbReference>
<evidence type="ECO:0000313" key="2">
    <source>
        <dbReference type="Proteomes" id="UP000292974"/>
    </source>
</evidence>
<dbReference type="EMBL" id="SIOP01000003">
    <property type="protein sequence ID" value="TAY43860.1"/>
    <property type="molecule type" value="Genomic_DNA"/>
</dbReference>